<keyword evidence="3" id="KW-1185">Reference proteome</keyword>
<name>A0A814KEE7_9BILA</name>
<comment type="caution">
    <text evidence="2">The sequence shown here is derived from an EMBL/GenBank/DDBJ whole genome shotgun (WGS) entry which is preliminary data.</text>
</comment>
<sequence length="172" mass="19983">FIEMNFTSFIQSLFDYSINSLQKLKYSINGSNSEVVDLNSNSLISPNSTLGEYFRQTLIKLPIRNDLINIRLLNDANFQQNDEEMASVLNKNLKLPRKADIYLENYSRSLSSLVRSDQYMFIKLFCLSFFTILILSFFVLLFLIRQRNKKNNGTIRINSSSSSQCLAKDQKY</sequence>
<reference evidence="2" key="1">
    <citation type="submission" date="2021-02" db="EMBL/GenBank/DDBJ databases">
        <authorList>
            <person name="Nowell W R."/>
        </authorList>
    </citation>
    <scope>NUCLEOTIDE SEQUENCE</scope>
    <source>
        <strain evidence="2">Ploen Becks lab</strain>
    </source>
</reference>
<feature type="non-terminal residue" evidence="2">
    <location>
        <position position="1"/>
    </location>
</feature>
<keyword evidence="1" id="KW-0472">Membrane</keyword>
<evidence type="ECO:0000313" key="3">
    <source>
        <dbReference type="Proteomes" id="UP000663879"/>
    </source>
</evidence>
<evidence type="ECO:0000256" key="1">
    <source>
        <dbReference type="SAM" id="Phobius"/>
    </source>
</evidence>
<keyword evidence="1" id="KW-0812">Transmembrane</keyword>
<dbReference type="Proteomes" id="UP000663879">
    <property type="component" value="Unassembled WGS sequence"/>
</dbReference>
<dbReference type="EMBL" id="CAJNOC010005361">
    <property type="protein sequence ID" value="CAF1050262.1"/>
    <property type="molecule type" value="Genomic_DNA"/>
</dbReference>
<feature type="transmembrane region" description="Helical" evidence="1">
    <location>
        <begin position="120"/>
        <end position="144"/>
    </location>
</feature>
<keyword evidence="1" id="KW-1133">Transmembrane helix</keyword>
<gene>
    <name evidence="2" type="ORF">OXX778_LOCUS18792</name>
</gene>
<evidence type="ECO:0000313" key="2">
    <source>
        <dbReference type="EMBL" id="CAF1050262.1"/>
    </source>
</evidence>
<dbReference type="AlphaFoldDB" id="A0A814KEE7"/>
<organism evidence="2 3">
    <name type="scientific">Brachionus calyciflorus</name>
    <dbReference type="NCBI Taxonomy" id="104777"/>
    <lineage>
        <taxon>Eukaryota</taxon>
        <taxon>Metazoa</taxon>
        <taxon>Spiralia</taxon>
        <taxon>Gnathifera</taxon>
        <taxon>Rotifera</taxon>
        <taxon>Eurotatoria</taxon>
        <taxon>Monogononta</taxon>
        <taxon>Pseudotrocha</taxon>
        <taxon>Ploima</taxon>
        <taxon>Brachionidae</taxon>
        <taxon>Brachionus</taxon>
    </lineage>
</organism>
<proteinExistence type="predicted"/>
<accession>A0A814KEE7</accession>
<protein>
    <submittedName>
        <fullName evidence="2">Uncharacterized protein</fullName>
    </submittedName>
</protein>